<accession>A0ABR7TP86</accession>
<dbReference type="Pfam" id="PF00593">
    <property type="entry name" value="TonB_dep_Rec_b-barrel"/>
    <property type="match status" value="1"/>
</dbReference>
<keyword evidence="7 8" id="KW-0998">Cell outer membrane</keyword>
<dbReference type="InterPro" id="IPR000531">
    <property type="entry name" value="Beta-barrel_TonB"/>
</dbReference>
<sequence>MKHLLIVTISFLCCFGAVKAQNVVITGSITDKEKDRPLPGVSILMGNPPKAIGVGDNNGNFSVTVPANAEIMFKMIGYKVIKIKASAKQHIQIRMEVESNALKEYVAIGYQKKTRETATGASVSISGKDLQSVPVPNVMELLQGKVAGLNIQNNSGAPGARGSMFLRGLSSIGISGGGGNDAFLTPTSPLFVIDGVPIDPNTNYEYGFQQGGPGLSPLSLIPTEDIESVDVLKDSQATSLYGARGAYGVILITTKRGNSKTPIIQYTTNFFANFAPKLKQIIGGKDEREMRIWQIMRYDSTIYAGRENINNSPFLSDSLNAYYNNSTNWQDIFYRTTFNQTHNVSASGGDQRFNYKANLGYYNEKGIIENTGFDRYSLSMNTQFQPTPRFRLFTAVAASLGKNQKGSGNGVTQSGVASASNTSSLLPASKFTGGADAMSTFSNRNDNKTANIRTNIEVQYELLKGLNVNSNFSYDYTSGVEDNFRPSLTNNNFAQVYTYDDRRSSLYNRNMLTYVKSINDKHNFNIYGFNELNVKRYQAQIMQQERSPNDQYEGPLGVGGALSKGGILNNFSEVRTASFAGSFSYNYDKKYVVDFSYRWDAASSNGPDVAYTRNPSVGLRWNFNKENLLKDLKWLDFGSLRGSWGKNIVPSGNIFDAYGKYNFAGRFNNSPAIGLDFGTMPNTMLLPTVTTQLNGGFEIGLFEGKVSLITDVYYKMVDNMTWNKKLANHNGFTNIKTNEASMVNYGYEVSLMVRPLPRKCAVNWTLSFNGAINHDVLARLPDNMREILVPGDKITDQSILYRLGRNSLSNVLYHTRGVFANDMDVPVDPATGLRYRTSNNANSFFRAGDPYWTDVNGDYILDTRDQVVVGNSQPAITGGVTSYTTYKNFSLNITMSYTAIRDILNNSLAQRFQNLYNPYNPNALVPIDDYNYWKSAGDKATYPNPMDYKRYELYYPYRYNQTLFQEDGSYFKINTMTLSYNIDRNLTKRWGITSLRVYSTVNNVYTFSRYSGPDPENVTDLGRDRSDGYPNRRSVTLGLNVQF</sequence>
<evidence type="ECO:0000256" key="1">
    <source>
        <dbReference type="ARBA" id="ARBA00004571"/>
    </source>
</evidence>
<dbReference type="InterPro" id="IPR023996">
    <property type="entry name" value="TonB-dep_OMP_SusC/RagA"/>
</dbReference>
<proteinExistence type="inferred from homology"/>
<evidence type="ECO:0000256" key="8">
    <source>
        <dbReference type="PROSITE-ProRule" id="PRU01360"/>
    </source>
</evidence>
<keyword evidence="2 8" id="KW-0813">Transport</keyword>
<dbReference type="RefSeq" id="WP_188089414.1">
    <property type="nucleotide sequence ID" value="NZ_JACVFC010000002.1"/>
</dbReference>
<keyword evidence="3 8" id="KW-1134">Transmembrane beta strand</keyword>
<feature type="chain" id="PRO_5046660062" evidence="10">
    <location>
        <begin position="21"/>
        <end position="1043"/>
    </location>
</feature>
<reference evidence="13 14" key="1">
    <citation type="submission" date="2020-09" db="EMBL/GenBank/DDBJ databases">
        <title>Genome sequences of type strains of Chitinophaga qingshengii and Chitinophaga varians.</title>
        <authorList>
            <person name="Kittiwongwattana C."/>
        </authorList>
    </citation>
    <scope>NUCLEOTIDE SEQUENCE [LARGE SCALE GENOMIC DNA]</scope>
    <source>
        <strain evidence="13 14">JCM 30026</strain>
    </source>
</reference>
<dbReference type="Gene3D" id="2.170.130.10">
    <property type="entry name" value="TonB-dependent receptor, plug domain"/>
    <property type="match status" value="1"/>
</dbReference>
<dbReference type="EMBL" id="JACVFC010000002">
    <property type="protein sequence ID" value="MBC9932285.1"/>
    <property type="molecule type" value="Genomic_DNA"/>
</dbReference>
<evidence type="ECO:0000256" key="4">
    <source>
        <dbReference type="ARBA" id="ARBA00022692"/>
    </source>
</evidence>
<dbReference type="NCBIfam" id="TIGR04056">
    <property type="entry name" value="OMP_RagA_SusC"/>
    <property type="match status" value="1"/>
</dbReference>
<keyword evidence="4 8" id="KW-0812">Transmembrane</keyword>
<dbReference type="InterPro" id="IPR039426">
    <property type="entry name" value="TonB-dep_rcpt-like"/>
</dbReference>
<gene>
    <name evidence="13" type="ORF">ICL07_18005</name>
</gene>
<dbReference type="SUPFAM" id="SSF56935">
    <property type="entry name" value="Porins"/>
    <property type="match status" value="1"/>
</dbReference>
<evidence type="ECO:0000256" key="7">
    <source>
        <dbReference type="ARBA" id="ARBA00023237"/>
    </source>
</evidence>
<dbReference type="Pfam" id="PF13715">
    <property type="entry name" value="CarbopepD_reg_2"/>
    <property type="match status" value="1"/>
</dbReference>
<evidence type="ECO:0000256" key="10">
    <source>
        <dbReference type="SAM" id="SignalP"/>
    </source>
</evidence>
<evidence type="ECO:0000313" key="14">
    <source>
        <dbReference type="Proteomes" id="UP000659124"/>
    </source>
</evidence>
<protein>
    <submittedName>
        <fullName evidence="13">SusC/RagA family TonB-linked outer membrane protein</fullName>
    </submittedName>
</protein>
<dbReference type="InterPro" id="IPR012910">
    <property type="entry name" value="Plug_dom"/>
</dbReference>
<evidence type="ECO:0000256" key="6">
    <source>
        <dbReference type="ARBA" id="ARBA00023136"/>
    </source>
</evidence>
<dbReference type="Proteomes" id="UP000659124">
    <property type="component" value="Unassembled WGS sequence"/>
</dbReference>
<name>A0ABR7TP86_9BACT</name>
<keyword evidence="5 9" id="KW-0798">TonB box</keyword>
<dbReference type="Pfam" id="PF07715">
    <property type="entry name" value="Plug"/>
    <property type="match status" value="1"/>
</dbReference>
<keyword evidence="10" id="KW-0732">Signal</keyword>
<organism evidence="13 14">
    <name type="scientific">Chitinophaga qingshengii</name>
    <dbReference type="NCBI Taxonomy" id="1569794"/>
    <lineage>
        <taxon>Bacteria</taxon>
        <taxon>Pseudomonadati</taxon>
        <taxon>Bacteroidota</taxon>
        <taxon>Chitinophagia</taxon>
        <taxon>Chitinophagales</taxon>
        <taxon>Chitinophagaceae</taxon>
        <taxon>Chitinophaga</taxon>
    </lineage>
</organism>
<keyword evidence="14" id="KW-1185">Reference proteome</keyword>
<feature type="domain" description="TonB-dependent receptor plug" evidence="12">
    <location>
        <begin position="118"/>
        <end position="249"/>
    </location>
</feature>
<dbReference type="Gene3D" id="2.40.170.20">
    <property type="entry name" value="TonB-dependent receptor, beta-barrel domain"/>
    <property type="match status" value="1"/>
</dbReference>
<feature type="domain" description="TonB-dependent receptor-like beta-barrel" evidence="11">
    <location>
        <begin position="419"/>
        <end position="891"/>
    </location>
</feature>
<feature type="signal peptide" evidence="10">
    <location>
        <begin position="1"/>
        <end position="20"/>
    </location>
</feature>
<dbReference type="InterPro" id="IPR037066">
    <property type="entry name" value="Plug_dom_sf"/>
</dbReference>
<dbReference type="InterPro" id="IPR036942">
    <property type="entry name" value="Beta-barrel_TonB_sf"/>
</dbReference>
<evidence type="ECO:0000259" key="12">
    <source>
        <dbReference type="Pfam" id="PF07715"/>
    </source>
</evidence>
<evidence type="ECO:0000313" key="13">
    <source>
        <dbReference type="EMBL" id="MBC9932285.1"/>
    </source>
</evidence>
<evidence type="ECO:0000256" key="5">
    <source>
        <dbReference type="ARBA" id="ARBA00023077"/>
    </source>
</evidence>
<evidence type="ECO:0000259" key="11">
    <source>
        <dbReference type="Pfam" id="PF00593"/>
    </source>
</evidence>
<evidence type="ECO:0000256" key="9">
    <source>
        <dbReference type="RuleBase" id="RU003357"/>
    </source>
</evidence>
<keyword evidence="6 8" id="KW-0472">Membrane</keyword>
<comment type="similarity">
    <text evidence="8 9">Belongs to the TonB-dependent receptor family.</text>
</comment>
<comment type="caution">
    <text evidence="13">The sequence shown here is derived from an EMBL/GenBank/DDBJ whole genome shotgun (WGS) entry which is preliminary data.</text>
</comment>
<dbReference type="InterPro" id="IPR023997">
    <property type="entry name" value="TonB-dep_OMP_SusC/RagA_CS"/>
</dbReference>
<comment type="subcellular location">
    <subcellularLocation>
        <location evidence="1 8">Cell outer membrane</location>
        <topology evidence="1 8">Multi-pass membrane protein</topology>
    </subcellularLocation>
</comment>
<evidence type="ECO:0000256" key="2">
    <source>
        <dbReference type="ARBA" id="ARBA00022448"/>
    </source>
</evidence>
<dbReference type="NCBIfam" id="TIGR04057">
    <property type="entry name" value="SusC_RagA_signa"/>
    <property type="match status" value="1"/>
</dbReference>
<evidence type="ECO:0000256" key="3">
    <source>
        <dbReference type="ARBA" id="ARBA00022452"/>
    </source>
</evidence>
<dbReference type="PROSITE" id="PS52016">
    <property type="entry name" value="TONB_DEPENDENT_REC_3"/>
    <property type="match status" value="1"/>
</dbReference>